<dbReference type="RefSeq" id="WP_072980019.1">
    <property type="nucleotide sequence ID" value="NZ_FQXT01000001.1"/>
</dbReference>
<protein>
    <recommendedName>
        <fullName evidence="5">HEPN domain-containing protein</fullName>
    </recommendedName>
</protein>
<dbReference type="Proteomes" id="UP000184240">
    <property type="component" value="Unassembled WGS sequence"/>
</dbReference>
<dbReference type="Proteomes" id="UP000290037">
    <property type="component" value="Unassembled WGS sequence"/>
</dbReference>
<dbReference type="AlphaFoldDB" id="A0A1M5TZY6"/>
<sequence>MTPQLQLPSKVALHEALEPLTESLLQVAPVQALYLSVIRQTPDAIYNLLIVVQEAGALTDLQQQIPVLHVQFPLVRMQVYTRKQLQRLVQEGSVYGWWGYHLGDRIYPRTATETFENCSERQLEQLHLKAQQQLEQDAACICKGFDTAVYWFERKDYAASVLALVEVFKTCLALAGKWYTGRVMEYPSLEAQLVAVRPFLPQLRKLFPTPEAPDADPTLLELLDVWSADGVPKDEVIDRHTCYQIQMCMERVFTVVDTAARELLEACSPKPTPPEAASPVGATRSPLEQALQEALNYLRETYRVHSAYLLYSAQDSRVQAVHCFSATEIQEHQSTAVVLLVTYKSVGVSPSQLTDRVYNQTGRRIRICFILETVKRAHKALDFGSNFLQKALGEGKPLCAEDDRLRGFLKQGYLYHSQQVEKLQKYWDLRSNRAYYLIESTRILDTREDALVQLHMYEEALIQTCLGLIRLFWEYSPAYTSLNYLLALCRSFTSFPSTLLETTSFKARRRLHLLSHAQQHLRYGSTYTVTDTDANAAYHLCKRFMQQAEALAAERLHFLKRKAYQREVD</sequence>
<reference evidence="1 4" key="3">
    <citation type="submission" date="2018-07" db="EMBL/GenBank/DDBJ databases">
        <title>Leeuwenhoekiella genomics.</title>
        <authorList>
            <person name="Tahon G."/>
            <person name="Willems A."/>
        </authorList>
    </citation>
    <scope>NUCLEOTIDE SEQUENCE [LARGE SCALE GENOMIC DNA]</scope>
    <source>
        <strain evidence="1 4">LMG 24856</strain>
    </source>
</reference>
<name>A0A1M5TZY6_9FLAO</name>
<keyword evidence="4" id="KW-1185">Reference proteome</keyword>
<dbReference type="EMBL" id="FQXT01000001">
    <property type="protein sequence ID" value="SHH56347.1"/>
    <property type="molecule type" value="Genomic_DNA"/>
</dbReference>
<reference evidence="2" key="2">
    <citation type="submission" date="2016-11" db="EMBL/GenBank/DDBJ databases">
        <authorList>
            <person name="Jaros S."/>
            <person name="Januszkiewicz K."/>
            <person name="Wedrychowicz H."/>
        </authorList>
    </citation>
    <scope>NUCLEOTIDE SEQUENCE [LARGE SCALE GENOMIC DNA]</scope>
    <source>
        <strain evidence="2">DSM 19859</strain>
    </source>
</reference>
<evidence type="ECO:0000313" key="4">
    <source>
        <dbReference type="Proteomes" id="UP000290037"/>
    </source>
</evidence>
<dbReference type="OrthoDB" id="1321649at2"/>
<proteinExistence type="predicted"/>
<reference evidence="3" key="1">
    <citation type="submission" date="2016-11" db="EMBL/GenBank/DDBJ databases">
        <authorList>
            <person name="Varghese N."/>
            <person name="Submissions S."/>
        </authorList>
    </citation>
    <scope>NUCLEOTIDE SEQUENCE [LARGE SCALE GENOMIC DNA]</scope>
    <source>
        <strain evidence="3">DSM 19859</strain>
    </source>
</reference>
<dbReference type="Gene3D" id="1.20.120.330">
    <property type="entry name" value="Nucleotidyltransferases domain 2"/>
    <property type="match status" value="1"/>
</dbReference>
<accession>A0A1M5TZY6</accession>
<gene>
    <name evidence="1" type="ORF">DSM01_3061</name>
    <name evidence="2" type="ORF">SAMN04487999_0511</name>
</gene>
<organism evidence="2 3">
    <name type="scientific">Leeuwenhoekiella palythoae</name>
    <dbReference type="NCBI Taxonomy" id="573501"/>
    <lineage>
        <taxon>Bacteria</taxon>
        <taxon>Pseudomonadati</taxon>
        <taxon>Bacteroidota</taxon>
        <taxon>Flavobacteriia</taxon>
        <taxon>Flavobacteriales</taxon>
        <taxon>Flavobacteriaceae</taxon>
        <taxon>Leeuwenhoekiella</taxon>
    </lineage>
</organism>
<evidence type="ECO:0000313" key="1">
    <source>
        <dbReference type="EMBL" id="RXG27542.1"/>
    </source>
</evidence>
<evidence type="ECO:0000313" key="2">
    <source>
        <dbReference type="EMBL" id="SHH56347.1"/>
    </source>
</evidence>
<evidence type="ECO:0000313" key="3">
    <source>
        <dbReference type="Proteomes" id="UP000184240"/>
    </source>
</evidence>
<dbReference type="EMBL" id="QOVN01000007">
    <property type="protein sequence ID" value="RXG27542.1"/>
    <property type="molecule type" value="Genomic_DNA"/>
</dbReference>
<evidence type="ECO:0008006" key="5">
    <source>
        <dbReference type="Google" id="ProtNLM"/>
    </source>
</evidence>